<dbReference type="Gene3D" id="3.30.2010.10">
    <property type="entry name" value="Metalloproteases ('zincins'), catalytic domain"/>
    <property type="match status" value="1"/>
</dbReference>
<dbReference type="PANTHER" id="PTHR10120">
    <property type="entry name" value="CAAX PRENYL PROTEASE 1"/>
    <property type="match status" value="1"/>
</dbReference>
<feature type="transmembrane region" description="Helical" evidence="14">
    <location>
        <begin position="316"/>
        <end position="334"/>
    </location>
</feature>
<dbReference type="InterPro" id="IPR027057">
    <property type="entry name" value="CAXX_Prtase_1"/>
</dbReference>
<evidence type="ECO:0000256" key="8">
    <source>
        <dbReference type="ARBA" id="ARBA00022989"/>
    </source>
</evidence>
<proteinExistence type="evidence at transcript level"/>
<accession>C1BMR1</accession>
<feature type="transmembrane region" description="Helical" evidence="14">
    <location>
        <begin position="70"/>
        <end position="89"/>
    </location>
</feature>
<dbReference type="FunFam" id="3.30.2010.10:FF:000002">
    <property type="entry name" value="CAAX prenyl protease"/>
    <property type="match status" value="1"/>
</dbReference>
<keyword evidence="4 13" id="KW-0479">Metal-binding</keyword>
<gene>
    <name evidence="17" type="primary">FACE1</name>
</gene>
<evidence type="ECO:0000256" key="1">
    <source>
        <dbReference type="ARBA" id="ARBA00004477"/>
    </source>
</evidence>
<keyword evidence="8 14" id="KW-1133">Transmembrane helix</keyword>
<comment type="similarity">
    <text evidence="14">Belongs to the peptidase M48A family.</text>
</comment>
<evidence type="ECO:0000259" key="16">
    <source>
        <dbReference type="Pfam" id="PF16491"/>
    </source>
</evidence>
<dbReference type="Pfam" id="PF16491">
    <property type="entry name" value="Peptidase_M48_N"/>
    <property type="match status" value="1"/>
</dbReference>
<feature type="transmembrane region" description="Helical" evidence="14">
    <location>
        <begin position="149"/>
        <end position="168"/>
    </location>
</feature>
<keyword evidence="3 14" id="KW-0812">Transmembrane</keyword>
<keyword evidence="6 14" id="KW-0256">Endoplasmic reticulum</keyword>
<evidence type="ECO:0000256" key="3">
    <source>
        <dbReference type="ARBA" id="ARBA00022692"/>
    </source>
</evidence>
<protein>
    <recommendedName>
        <fullName evidence="14">CAAX prenyl protease</fullName>
        <ecNumber evidence="14">3.4.24.84</ecNumber>
    </recommendedName>
</protein>
<feature type="transmembrane region" description="Helical" evidence="14">
    <location>
        <begin position="354"/>
        <end position="377"/>
    </location>
</feature>
<evidence type="ECO:0000259" key="15">
    <source>
        <dbReference type="Pfam" id="PF01435"/>
    </source>
</evidence>
<keyword evidence="5 14" id="KW-0378">Hydrolase</keyword>
<keyword evidence="2 14" id="KW-0645">Protease</keyword>
<evidence type="ECO:0000256" key="14">
    <source>
        <dbReference type="RuleBase" id="RU366005"/>
    </source>
</evidence>
<evidence type="ECO:0000256" key="6">
    <source>
        <dbReference type="ARBA" id="ARBA00022824"/>
    </source>
</evidence>
<comment type="function">
    <text evidence="14">Proteolytically removes the C-terminal three residues of farnesylated proteins.</text>
</comment>
<dbReference type="GO" id="GO:0071586">
    <property type="term" value="P:CAAX-box protein processing"/>
    <property type="evidence" value="ECO:0007669"/>
    <property type="project" value="UniProtKB-UniRule"/>
</dbReference>
<dbReference type="GO" id="GO:0046872">
    <property type="term" value="F:metal ion binding"/>
    <property type="evidence" value="ECO:0007669"/>
    <property type="project" value="UniProtKB-UniRule"/>
</dbReference>
<feature type="active site" description="Proton donor" evidence="12">
    <location>
        <position position="390"/>
    </location>
</feature>
<dbReference type="Pfam" id="PF01435">
    <property type="entry name" value="Peptidase_M48"/>
    <property type="match status" value="1"/>
</dbReference>
<dbReference type="InterPro" id="IPR001915">
    <property type="entry name" value="Peptidase_M48"/>
</dbReference>
<dbReference type="EC" id="3.4.24.84" evidence="14"/>
<feature type="transmembrane region" description="Helical" evidence="14">
    <location>
        <begin position="101"/>
        <end position="122"/>
    </location>
</feature>
<evidence type="ECO:0000256" key="13">
    <source>
        <dbReference type="PIRSR" id="PIRSR627057-2"/>
    </source>
</evidence>
<dbReference type="EMBL" id="BT075890">
    <property type="protein sequence ID" value="ACO10314.1"/>
    <property type="molecule type" value="mRNA"/>
</dbReference>
<dbReference type="AlphaFoldDB" id="C1BMR1"/>
<evidence type="ECO:0000256" key="5">
    <source>
        <dbReference type="ARBA" id="ARBA00022801"/>
    </source>
</evidence>
<dbReference type="InterPro" id="IPR032456">
    <property type="entry name" value="Peptidase_M48_N"/>
</dbReference>
<feature type="binding site" evidence="13">
    <location>
        <position position="386"/>
    </location>
    <ligand>
        <name>Zn(2+)</name>
        <dbReference type="ChEBI" id="CHEBI:29105"/>
        <note>catalytic</note>
    </ligand>
</feature>
<keyword evidence="7 13" id="KW-0862">Zinc</keyword>
<organism evidence="17">
    <name type="scientific">Caligus rogercresseyi</name>
    <name type="common">Sea louse</name>
    <dbReference type="NCBI Taxonomy" id="217165"/>
    <lineage>
        <taxon>Eukaryota</taxon>
        <taxon>Metazoa</taxon>
        <taxon>Ecdysozoa</taxon>
        <taxon>Arthropoda</taxon>
        <taxon>Crustacea</taxon>
        <taxon>Multicrustacea</taxon>
        <taxon>Hexanauplia</taxon>
        <taxon>Copepoda</taxon>
        <taxon>Siphonostomatoida</taxon>
        <taxon>Caligidae</taxon>
        <taxon>Caligus</taxon>
    </lineage>
</organism>
<evidence type="ECO:0000256" key="11">
    <source>
        <dbReference type="ARBA" id="ARBA00044456"/>
    </source>
</evidence>
<name>C1BMR1_CALRO</name>
<comment type="subcellular location">
    <subcellularLocation>
        <location evidence="1 14">Endoplasmic reticulum membrane</location>
        <topology evidence="1 14">Multi-pass membrane protein</topology>
    </subcellularLocation>
</comment>
<feature type="binding site" evidence="13">
    <location>
        <position position="306"/>
    </location>
    <ligand>
        <name>Zn(2+)</name>
        <dbReference type="ChEBI" id="CHEBI:29105"/>
        <note>catalytic</note>
    </ligand>
</feature>
<sequence>MDPDFILKFVLSFSWLEYLWESYLGKRQRVIYVEKVKPPKELSGILSESEYEKSRLYALDRSVFGSYQGLFSQVLGTLLVAFQGFRFVWGSVDTGDELSTSLLYILCFNVLQTILGIPWVIYQTFVLEEKHGFNKQTPLFFAKDQIKKFIISQVIMMPLMTVIIKIIHYGGDYFFIYLWLFTLCFTLIMMIIYPEFIAPLFDKYIPLPEGDLRTQIEDLASSVHFPLYELFVVEGSKRSSHSNAYFYGFFNFKRIVLFDTLLEDSERKKVKEIIGSSNEEDEKKEEEEEEAGKGCGTSEILAVLAHELGHWKLNHVFKNIVIMQFQILAMFALFKYLYQDQSLYSAFGFTDEKPVIVGLMIIFQLITAPVNTLLNFLMTVLTRKFEFQADAFAANLGKSKELISALIKLNKDNKGFPIFDPLYSAWNHSHPPILERIRVLEELKRD</sequence>
<evidence type="ECO:0000256" key="9">
    <source>
        <dbReference type="ARBA" id="ARBA00023049"/>
    </source>
</evidence>
<comment type="catalytic activity">
    <reaction evidence="11 14">
        <text>Hydrolyzes the peptide bond -P2-(S-farnesyl or geranylgeranyl)C-P1'-P2'-P3'-COOH where P1' and P2' are amino acids with aliphatic side chains and P3' is any C-terminal residue.</text>
        <dbReference type="EC" id="3.4.24.84"/>
    </reaction>
</comment>
<feature type="domain" description="Peptidase M48" evidence="15">
    <location>
        <begin position="207"/>
        <end position="443"/>
    </location>
</feature>
<evidence type="ECO:0000256" key="4">
    <source>
        <dbReference type="ARBA" id="ARBA00022723"/>
    </source>
</evidence>
<keyword evidence="10 14" id="KW-0472">Membrane</keyword>
<feature type="transmembrane region" description="Helical" evidence="14">
    <location>
        <begin position="174"/>
        <end position="193"/>
    </location>
</feature>
<feature type="binding site" evidence="13">
    <location>
        <position position="310"/>
    </location>
    <ligand>
        <name>Zn(2+)</name>
        <dbReference type="ChEBI" id="CHEBI:29105"/>
        <note>catalytic</note>
    </ligand>
</feature>
<comment type="cofactor">
    <cofactor evidence="13 14">
        <name>Zn(2+)</name>
        <dbReference type="ChEBI" id="CHEBI:29105"/>
    </cofactor>
    <text evidence="13 14">Binds 1 zinc ion per subunit.</text>
</comment>
<keyword evidence="9 14" id="KW-0482">Metalloprotease</keyword>
<evidence type="ECO:0000256" key="10">
    <source>
        <dbReference type="ARBA" id="ARBA00023136"/>
    </source>
</evidence>
<dbReference type="GO" id="GO:0004222">
    <property type="term" value="F:metalloendopeptidase activity"/>
    <property type="evidence" value="ECO:0007669"/>
    <property type="project" value="UniProtKB-UniRule"/>
</dbReference>
<evidence type="ECO:0000256" key="2">
    <source>
        <dbReference type="ARBA" id="ARBA00022670"/>
    </source>
</evidence>
<evidence type="ECO:0000256" key="7">
    <source>
        <dbReference type="ARBA" id="ARBA00022833"/>
    </source>
</evidence>
<feature type="active site" evidence="12">
    <location>
        <position position="307"/>
    </location>
</feature>
<evidence type="ECO:0000313" key="17">
    <source>
        <dbReference type="EMBL" id="ACO10314.1"/>
    </source>
</evidence>
<reference evidence="17" key="1">
    <citation type="submission" date="2009-03" db="EMBL/GenBank/DDBJ databases">
        <title>Caligus rogercresseyi ESTs and full-length cDNAs.</title>
        <authorList>
            <person name="Yasuike M."/>
            <person name="von Schalburg K."/>
            <person name="Cooper G."/>
            <person name="Leong J."/>
            <person name="Jones S.R.M."/>
            <person name="Koop B.F."/>
        </authorList>
    </citation>
    <scope>NUCLEOTIDE SEQUENCE</scope>
    <source>
        <tissue evidence="17">Whole body</tissue>
    </source>
</reference>
<dbReference type="MEROPS" id="M48.003"/>
<dbReference type="GO" id="GO:0005789">
    <property type="term" value="C:endoplasmic reticulum membrane"/>
    <property type="evidence" value="ECO:0007669"/>
    <property type="project" value="UniProtKB-SubCell"/>
</dbReference>
<evidence type="ECO:0000256" key="12">
    <source>
        <dbReference type="PIRSR" id="PIRSR627057-1"/>
    </source>
</evidence>
<feature type="domain" description="CAAX prenyl protease 1 N-terminal" evidence="16">
    <location>
        <begin position="34"/>
        <end position="203"/>
    </location>
</feature>
<dbReference type="CDD" id="cd07343">
    <property type="entry name" value="M48A_Zmpste24p_like"/>
    <property type="match status" value="1"/>
</dbReference>